<dbReference type="InterPro" id="IPR016040">
    <property type="entry name" value="NAD(P)-bd_dom"/>
</dbReference>
<sequence>MCALIKGLQRTEPVKFILMNSTGCRNPDLGEKVSFVETCVVGLIRQLVPPHADNERAVEHLRQVIGSEDSSVACGVEWVAVRPDSLVDEQQVSEYRVCPSPTRSAIFNSGKSSRINVAHFMVELVTDEILWRTWKGKTPVIYNV</sequence>
<gene>
    <name evidence="2" type="ORF">SAMN05421647_1035</name>
</gene>
<evidence type="ECO:0000313" key="2">
    <source>
        <dbReference type="EMBL" id="SIQ21623.1"/>
    </source>
</evidence>
<dbReference type="STRING" id="49186.SAMN05421647_1035"/>
<dbReference type="Proteomes" id="UP000186895">
    <property type="component" value="Unassembled WGS sequence"/>
</dbReference>
<name>A0A1N6QYE4_9GAMM</name>
<dbReference type="AlphaFoldDB" id="A0A1N6QYE4"/>
<accession>A0A1N6QYE4</accession>
<dbReference type="EMBL" id="FTMN01000003">
    <property type="protein sequence ID" value="SIQ21623.1"/>
    <property type="molecule type" value="Genomic_DNA"/>
</dbReference>
<proteinExistence type="predicted"/>
<feature type="domain" description="NAD(P)-binding" evidence="1">
    <location>
        <begin position="3"/>
        <end position="127"/>
    </location>
</feature>
<dbReference type="Gene3D" id="3.40.50.720">
    <property type="entry name" value="NAD(P)-binding Rossmann-like Domain"/>
    <property type="match status" value="1"/>
</dbReference>
<reference evidence="2 3" key="1">
    <citation type="submission" date="2017-01" db="EMBL/GenBank/DDBJ databases">
        <authorList>
            <person name="Mah S.A."/>
            <person name="Swanson W.J."/>
            <person name="Moy G.W."/>
            <person name="Vacquier V.D."/>
        </authorList>
    </citation>
    <scope>NUCLEOTIDE SEQUENCE [LARGE SCALE GENOMIC DNA]</scope>
    <source>
        <strain evidence="2 3">DSM 7027</strain>
    </source>
</reference>
<keyword evidence="3" id="KW-1185">Reference proteome</keyword>
<evidence type="ECO:0000259" key="1">
    <source>
        <dbReference type="Pfam" id="PF13460"/>
    </source>
</evidence>
<dbReference type="Pfam" id="PF13460">
    <property type="entry name" value="NAD_binding_10"/>
    <property type="match status" value="1"/>
</dbReference>
<protein>
    <submittedName>
        <fullName evidence="2">NAD(P)H-binding</fullName>
    </submittedName>
</protein>
<evidence type="ECO:0000313" key="3">
    <source>
        <dbReference type="Proteomes" id="UP000186895"/>
    </source>
</evidence>
<organism evidence="2 3">
    <name type="scientific">Marinobacterium stanieri</name>
    <dbReference type="NCBI Taxonomy" id="49186"/>
    <lineage>
        <taxon>Bacteria</taxon>
        <taxon>Pseudomonadati</taxon>
        <taxon>Pseudomonadota</taxon>
        <taxon>Gammaproteobacteria</taxon>
        <taxon>Oceanospirillales</taxon>
        <taxon>Oceanospirillaceae</taxon>
        <taxon>Marinobacterium</taxon>
    </lineage>
</organism>